<protein>
    <submittedName>
        <fullName evidence="2">Uncharacterized protein</fullName>
    </submittedName>
</protein>
<organism evidence="2">
    <name type="scientific">viral metagenome</name>
    <dbReference type="NCBI Taxonomy" id="1070528"/>
    <lineage>
        <taxon>unclassified sequences</taxon>
        <taxon>metagenomes</taxon>
        <taxon>organismal metagenomes</taxon>
    </lineage>
</organism>
<proteinExistence type="predicted"/>
<dbReference type="AlphaFoldDB" id="A0A6C0H3R7"/>
<sequence length="141" mass="15821">MTASVSESVGGEILGYEGSSGYSDYNGSGGKKNSRRRSKKNMGKMYGGNEEQSTSGFIPDVNGGMGHEHTGGRRRRRTGKMYKGKMRKGKMYKGKMYKGKTRKGKVSSWITHVKNFSRANKMDFRDALRDPKCKATYHKMK</sequence>
<dbReference type="EMBL" id="MN739864">
    <property type="protein sequence ID" value="QHT75191.1"/>
    <property type="molecule type" value="Genomic_DNA"/>
</dbReference>
<feature type="compositionally biased region" description="Basic residues" evidence="1">
    <location>
        <begin position="32"/>
        <end position="42"/>
    </location>
</feature>
<accession>A0A6C0H3R7</accession>
<feature type="compositionally biased region" description="Low complexity" evidence="1">
    <location>
        <begin position="15"/>
        <end position="26"/>
    </location>
</feature>
<reference evidence="2" key="1">
    <citation type="journal article" date="2020" name="Nature">
        <title>Giant virus diversity and host interactions through global metagenomics.</title>
        <authorList>
            <person name="Schulz F."/>
            <person name="Roux S."/>
            <person name="Paez-Espino D."/>
            <person name="Jungbluth S."/>
            <person name="Walsh D.A."/>
            <person name="Denef V.J."/>
            <person name="McMahon K.D."/>
            <person name="Konstantinidis K.T."/>
            <person name="Eloe-Fadrosh E.A."/>
            <person name="Kyrpides N.C."/>
            <person name="Woyke T."/>
        </authorList>
    </citation>
    <scope>NUCLEOTIDE SEQUENCE</scope>
    <source>
        <strain evidence="2">GVMAG-M-3300023179-63</strain>
    </source>
</reference>
<feature type="compositionally biased region" description="Basic residues" evidence="1">
    <location>
        <begin position="72"/>
        <end position="87"/>
    </location>
</feature>
<feature type="region of interest" description="Disordered" evidence="1">
    <location>
        <begin position="15"/>
        <end position="87"/>
    </location>
</feature>
<evidence type="ECO:0000256" key="1">
    <source>
        <dbReference type="SAM" id="MobiDB-lite"/>
    </source>
</evidence>
<name>A0A6C0H3R7_9ZZZZ</name>
<evidence type="ECO:0000313" key="2">
    <source>
        <dbReference type="EMBL" id="QHT75191.1"/>
    </source>
</evidence>